<feature type="region of interest" description="Disordered" evidence="1">
    <location>
        <begin position="272"/>
        <end position="299"/>
    </location>
</feature>
<keyword evidence="2" id="KW-0812">Transmembrane</keyword>
<keyword evidence="2" id="KW-0472">Membrane</keyword>
<protein>
    <submittedName>
        <fullName evidence="3">Uncharacterized protein</fullName>
    </submittedName>
</protein>
<dbReference type="RefSeq" id="WP_141401345.1">
    <property type="nucleotide sequence ID" value="NZ_OBQK01000001.1"/>
</dbReference>
<feature type="transmembrane region" description="Helical" evidence="2">
    <location>
        <begin position="39"/>
        <end position="56"/>
    </location>
</feature>
<organism evidence="3 4">
    <name type="scientific">Ornithinimicrobium cerasi</name>
    <dbReference type="NCBI Taxonomy" id="2248773"/>
    <lineage>
        <taxon>Bacteria</taxon>
        <taxon>Bacillati</taxon>
        <taxon>Actinomycetota</taxon>
        <taxon>Actinomycetes</taxon>
        <taxon>Micrococcales</taxon>
        <taxon>Ornithinimicrobiaceae</taxon>
        <taxon>Ornithinimicrobium</taxon>
    </lineage>
</organism>
<gene>
    <name evidence="3" type="ORF">SAMN05421879_10132</name>
</gene>
<reference evidence="4" key="1">
    <citation type="submission" date="2017-08" db="EMBL/GenBank/DDBJ databases">
        <authorList>
            <person name="Varghese N."/>
            <person name="Submissions S."/>
        </authorList>
    </citation>
    <scope>NUCLEOTIDE SEQUENCE [LARGE SCALE GENOMIC DNA]</scope>
    <source>
        <strain evidence="4">USBA17B2</strain>
    </source>
</reference>
<evidence type="ECO:0000313" key="4">
    <source>
        <dbReference type="Proteomes" id="UP000219688"/>
    </source>
</evidence>
<feature type="transmembrane region" description="Helical" evidence="2">
    <location>
        <begin position="154"/>
        <end position="177"/>
    </location>
</feature>
<name>A0A285VAH0_9MICO</name>
<proteinExistence type="predicted"/>
<dbReference type="Proteomes" id="UP000219688">
    <property type="component" value="Unassembled WGS sequence"/>
</dbReference>
<sequence>MNLQTVRRARARALVVPAAWSLTGWVVVAETVLAVHGWPVVAGCVFLAVLVCTAPGERCVGRVLLRGRAPRLHQRHTLAPVAQVLMCHSVAVDGLLLLVGPGHGAVVTAVGERTVVVTRGLVEAVRSGQWGPVTAAAVIAHELGGVRAGLTRRAWAWTVFLLPWSVLVWFLTVLWGVVTTFVPARVMVACMVLSAAVGLWLGATEHPVHLGSTLVMGVAAWTWWSASVWQRARVQVGDEYLVRVGLAHAFAQHLSATSGGDEARDRVVRLQHPQPRHAGRSGTGEGAWGTAGLEATRLG</sequence>
<dbReference type="EMBL" id="OBQK01000001">
    <property type="protein sequence ID" value="SOC51115.1"/>
    <property type="molecule type" value="Genomic_DNA"/>
</dbReference>
<feature type="transmembrane region" description="Helical" evidence="2">
    <location>
        <begin position="184"/>
        <end position="202"/>
    </location>
</feature>
<dbReference type="AlphaFoldDB" id="A0A285VAH0"/>
<evidence type="ECO:0000256" key="1">
    <source>
        <dbReference type="SAM" id="MobiDB-lite"/>
    </source>
</evidence>
<keyword evidence="4" id="KW-1185">Reference proteome</keyword>
<accession>A0A285VAH0</accession>
<evidence type="ECO:0000256" key="2">
    <source>
        <dbReference type="SAM" id="Phobius"/>
    </source>
</evidence>
<evidence type="ECO:0000313" key="3">
    <source>
        <dbReference type="EMBL" id="SOC51115.1"/>
    </source>
</evidence>
<keyword evidence="2" id="KW-1133">Transmembrane helix</keyword>